<evidence type="ECO:0000256" key="4">
    <source>
        <dbReference type="PROSITE-ProRule" id="PRU00325"/>
    </source>
</evidence>
<sequence length="876" mass="98114">MASASLKAIFCYFHVGGQYVKNAEGKMSYEGGRSNGRVIKEGMTHTELIGIITSCMQYESNGAEMKYTIKFDSSTFLDLEDDEGVAQLIQFNDNCAHVYIVEKGNQLRETPIKSSRGLELSPRNACASSPSSHELEVIPCRIQSSSPSSHEVEAVLKAIPCKIQSSFPPVQRKSSRLLERSSRNACTTSPSSHESEAEPEAIIQSSPSNSEPEAKPCTILSASAPIRRKSSRLLQLSSTNTCASLTSIPEPEPEAIPCLIQSASAPVLGLNTEKWKDLFVGAGQVFDNAVAFRQALYKYSIAHKFSYIFVKNSSKKMVVKCKIDGCKWKITANAMSTTSPMMSVQSFHEEHTHSAQDNLIVSPMARSKLTSSIIVNEIKSSAEKAPNEIRRDFYTEYGVSLTYRQAVRGKKRALEEMYGPSKHSFSLVPWMCERLMENDPNTVAKWSASTDNTFERLFIAYGCCINGFLLGSRPILYLDGYHLRGPYKVTLLAASAYDANNELFPVAYAIVCGVTFDEWSWFLHNVKEIIGSVQVTIVSYRHSAIIDAVKAIFGDERHAYCYRHLKENFSSLVTNFNKELGRNCGIGMEDALRLLDAIAYARLECDFDKSMGNLRSLSPDMAQWLETKGDIDQWALSRFPFRRWDNIATNLDETFSVWLVKEINHNVCVLIHGHQEKLAKMWCARKEATAEWKNGVGPNIEAKLKENALMAESMEVEDDEPDKMLVRAKLTNFIVNLASRDCTCKAWQMSGIPCPHACAAIKKGQGDVYANVEECYLLSSQQKIYSNIMIPVEINDMPRLAVALNDHTSQTFLKPPQNTRPPGRPGRPQSTRRESQVQHKKVYHCSICQELGHTRRTCKKSISCLEYIQNPLEDPQ</sequence>
<dbReference type="PROSITE" id="PS50966">
    <property type="entry name" value="ZF_SWIM"/>
    <property type="match status" value="1"/>
</dbReference>
<reference evidence="7" key="1">
    <citation type="submission" date="2023-10" db="EMBL/GenBank/DDBJ databases">
        <title>Chromosome-level genome of the transformable northern wattle, Acacia crassicarpa.</title>
        <authorList>
            <person name="Massaro I."/>
            <person name="Sinha N.R."/>
            <person name="Poethig S."/>
            <person name="Leichty A.R."/>
        </authorList>
    </citation>
    <scope>NUCLEOTIDE SEQUENCE</scope>
    <source>
        <strain evidence="7">Acra3RX</strain>
        <tissue evidence="7">Leaf</tissue>
    </source>
</reference>
<dbReference type="Pfam" id="PF10551">
    <property type="entry name" value="MULE"/>
    <property type="match status" value="1"/>
</dbReference>
<dbReference type="Pfam" id="PF04434">
    <property type="entry name" value="SWIM"/>
    <property type="match status" value="1"/>
</dbReference>
<evidence type="ECO:0000256" key="3">
    <source>
        <dbReference type="ARBA" id="ARBA00022833"/>
    </source>
</evidence>
<evidence type="ECO:0000259" key="6">
    <source>
        <dbReference type="PROSITE" id="PS50966"/>
    </source>
</evidence>
<dbReference type="InterPro" id="IPR007527">
    <property type="entry name" value="Znf_SWIM"/>
</dbReference>
<dbReference type="SMART" id="SM00575">
    <property type="entry name" value="ZnF_PMZ"/>
    <property type="match status" value="1"/>
</dbReference>
<dbReference type="InterPro" id="IPR006564">
    <property type="entry name" value="Znf_PMZ"/>
</dbReference>
<dbReference type="InterPro" id="IPR004332">
    <property type="entry name" value="Transposase_MuDR"/>
</dbReference>
<evidence type="ECO:0000256" key="1">
    <source>
        <dbReference type="ARBA" id="ARBA00022723"/>
    </source>
</evidence>
<gene>
    <name evidence="7" type="ORF">QN277_000981</name>
</gene>
<accession>A0AAE1N659</accession>
<evidence type="ECO:0000256" key="2">
    <source>
        <dbReference type="ARBA" id="ARBA00022771"/>
    </source>
</evidence>
<keyword evidence="1" id="KW-0479">Metal-binding</keyword>
<evidence type="ECO:0000313" key="7">
    <source>
        <dbReference type="EMBL" id="KAK4284108.1"/>
    </source>
</evidence>
<keyword evidence="8" id="KW-1185">Reference proteome</keyword>
<dbReference type="Proteomes" id="UP001293593">
    <property type="component" value="Unassembled WGS sequence"/>
</dbReference>
<dbReference type="GO" id="GO:0008270">
    <property type="term" value="F:zinc ion binding"/>
    <property type="evidence" value="ECO:0007669"/>
    <property type="project" value="UniProtKB-KW"/>
</dbReference>
<feature type="region of interest" description="Disordered" evidence="5">
    <location>
        <begin position="809"/>
        <end position="838"/>
    </location>
</feature>
<keyword evidence="2 4" id="KW-0863">Zinc-finger</keyword>
<keyword evidence="3" id="KW-0862">Zinc</keyword>
<dbReference type="EMBL" id="JAWXYG010000001">
    <property type="protein sequence ID" value="KAK4284108.1"/>
    <property type="molecule type" value="Genomic_DNA"/>
</dbReference>
<protein>
    <recommendedName>
        <fullName evidence="6">SWIM-type domain-containing protein</fullName>
    </recommendedName>
</protein>
<dbReference type="InterPro" id="IPR018289">
    <property type="entry name" value="MULE_transposase_dom"/>
</dbReference>
<organism evidence="7 8">
    <name type="scientific">Acacia crassicarpa</name>
    <name type="common">northern wattle</name>
    <dbReference type="NCBI Taxonomy" id="499986"/>
    <lineage>
        <taxon>Eukaryota</taxon>
        <taxon>Viridiplantae</taxon>
        <taxon>Streptophyta</taxon>
        <taxon>Embryophyta</taxon>
        <taxon>Tracheophyta</taxon>
        <taxon>Spermatophyta</taxon>
        <taxon>Magnoliopsida</taxon>
        <taxon>eudicotyledons</taxon>
        <taxon>Gunneridae</taxon>
        <taxon>Pentapetalae</taxon>
        <taxon>rosids</taxon>
        <taxon>fabids</taxon>
        <taxon>Fabales</taxon>
        <taxon>Fabaceae</taxon>
        <taxon>Caesalpinioideae</taxon>
        <taxon>mimosoid clade</taxon>
        <taxon>Acacieae</taxon>
        <taxon>Acacia</taxon>
    </lineage>
</organism>
<evidence type="ECO:0000313" key="8">
    <source>
        <dbReference type="Proteomes" id="UP001293593"/>
    </source>
</evidence>
<feature type="domain" description="SWIM-type" evidence="6">
    <location>
        <begin position="733"/>
        <end position="765"/>
    </location>
</feature>
<dbReference type="AlphaFoldDB" id="A0AAE1N659"/>
<dbReference type="PANTHER" id="PTHR31973:SF157">
    <property type="entry name" value="SWIM-TYPE DOMAIN-CONTAINING PROTEIN"/>
    <property type="match status" value="1"/>
</dbReference>
<evidence type="ECO:0000256" key="5">
    <source>
        <dbReference type="SAM" id="MobiDB-lite"/>
    </source>
</evidence>
<feature type="region of interest" description="Disordered" evidence="5">
    <location>
        <begin position="172"/>
        <end position="215"/>
    </location>
</feature>
<comment type="caution">
    <text evidence="7">The sequence shown here is derived from an EMBL/GenBank/DDBJ whole genome shotgun (WGS) entry which is preliminary data.</text>
</comment>
<dbReference type="PANTHER" id="PTHR31973">
    <property type="entry name" value="POLYPROTEIN, PUTATIVE-RELATED"/>
    <property type="match status" value="1"/>
</dbReference>
<proteinExistence type="predicted"/>
<dbReference type="Pfam" id="PF03108">
    <property type="entry name" value="DBD_Tnp_Mut"/>
    <property type="match status" value="1"/>
</dbReference>
<name>A0AAE1N659_9FABA</name>